<name>A0A9Q3I287_9BASI</name>
<keyword evidence="3" id="KW-1185">Reference proteome</keyword>
<reference evidence="2" key="1">
    <citation type="submission" date="2021-03" db="EMBL/GenBank/DDBJ databases">
        <title>Draft genome sequence of rust myrtle Austropuccinia psidii MF-1, a brazilian biotype.</title>
        <authorList>
            <person name="Quecine M.C."/>
            <person name="Pachon D.M.R."/>
            <person name="Bonatelli M.L."/>
            <person name="Correr F.H."/>
            <person name="Franceschini L.M."/>
            <person name="Leite T.F."/>
            <person name="Margarido G.R.A."/>
            <person name="Almeida C.A."/>
            <person name="Ferrarezi J.A."/>
            <person name="Labate C.A."/>
        </authorList>
    </citation>
    <scope>NUCLEOTIDE SEQUENCE</scope>
    <source>
        <strain evidence="2">MF-1</strain>
    </source>
</reference>
<feature type="region of interest" description="Disordered" evidence="1">
    <location>
        <begin position="1"/>
        <end position="32"/>
    </location>
</feature>
<dbReference type="AlphaFoldDB" id="A0A9Q3I287"/>
<protein>
    <submittedName>
        <fullName evidence="2">Uncharacterized protein</fullName>
    </submittedName>
</protein>
<evidence type="ECO:0000313" key="2">
    <source>
        <dbReference type="EMBL" id="MBW0525368.1"/>
    </source>
</evidence>
<proteinExistence type="predicted"/>
<organism evidence="2 3">
    <name type="scientific">Austropuccinia psidii MF-1</name>
    <dbReference type="NCBI Taxonomy" id="1389203"/>
    <lineage>
        <taxon>Eukaryota</taxon>
        <taxon>Fungi</taxon>
        <taxon>Dikarya</taxon>
        <taxon>Basidiomycota</taxon>
        <taxon>Pucciniomycotina</taxon>
        <taxon>Pucciniomycetes</taxon>
        <taxon>Pucciniales</taxon>
        <taxon>Sphaerophragmiaceae</taxon>
        <taxon>Austropuccinia</taxon>
    </lineage>
</organism>
<gene>
    <name evidence="2" type="ORF">O181_065083</name>
</gene>
<dbReference type="Proteomes" id="UP000765509">
    <property type="component" value="Unassembled WGS sequence"/>
</dbReference>
<evidence type="ECO:0000313" key="3">
    <source>
        <dbReference type="Proteomes" id="UP000765509"/>
    </source>
</evidence>
<evidence type="ECO:0000256" key="1">
    <source>
        <dbReference type="SAM" id="MobiDB-lite"/>
    </source>
</evidence>
<comment type="caution">
    <text evidence="2">The sequence shown here is derived from an EMBL/GenBank/DDBJ whole genome shotgun (WGS) entry which is preliminary data.</text>
</comment>
<feature type="compositionally biased region" description="Polar residues" evidence="1">
    <location>
        <begin position="1"/>
        <end position="27"/>
    </location>
</feature>
<sequence>MPSAAPSWQTTLSELDHTTQASNSETTTNDKKSWMWPFFTEVDGRHVECQVTNRSGIPCKKNSTKANREDKMHSKHWNAIRTLQQAKNQARLKPDPAASCASSAACRAL</sequence>
<dbReference type="OrthoDB" id="3400316at2759"/>
<dbReference type="EMBL" id="AVOT02031761">
    <property type="protein sequence ID" value="MBW0525368.1"/>
    <property type="molecule type" value="Genomic_DNA"/>
</dbReference>
<accession>A0A9Q3I287</accession>